<sequence length="176" mass="18858">MSGRRVLVAYATKMGSTAEIADAIADQLRSHELEVVVLPFSAAPDPSGFDAFVGGSAIYATRWQRSARRYLRDHRETLAARPCWLFESGPTGDLSERRHESPAGVIRLAGEIGSPQIKVFGGNLDAARATSAIAKWVANSDLAGDYRNWTDIRDWADGVARSLIGGVPDSVAGSEG</sequence>
<dbReference type="PANTHER" id="PTHR38030">
    <property type="entry name" value="PROTOPORPHYRINOGEN IX DEHYDROGENASE [MENAQUINONE]"/>
    <property type="match status" value="1"/>
</dbReference>
<protein>
    <submittedName>
        <fullName evidence="2">Flavodoxin domain-containing protein</fullName>
    </submittedName>
</protein>
<evidence type="ECO:0000259" key="1">
    <source>
        <dbReference type="Pfam" id="PF12724"/>
    </source>
</evidence>
<comment type="caution">
    <text evidence="2">The sequence shown here is derived from an EMBL/GenBank/DDBJ whole genome shotgun (WGS) entry which is preliminary data.</text>
</comment>
<gene>
    <name evidence="2" type="ORF">GCM10022236_38180</name>
</gene>
<dbReference type="Pfam" id="PF12724">
    <property type="entry name" value="Flavodoxin_5"/>
    <property type="match status" value="1"/>
</dbReference>
<dbReference type="InterPro" id="IPR052200">
    <property type="entry name" value="Protoporphyrinogen_IX_DH"/>
</dbReference>
<evidence type="ECO:0000313" key="2">
    <source>
        <dbReference type="EMBL" id="GAA3632009.1"/>
    </source>
</evidence>
<keyword evidence="3" id="KW-1185">Reference proteome</keyword>
<dbReference type="RefSeq" id="WP_344807539.1">
    <property type="nucleotide sequence ID" value="NZ_BAABAB010000029.1"/>
</dbReference>
<name>A0ABP7AGW1_9ACTN</name>
<dbReference type="InterPro" id="IPR029039">
    <property type="entry name" value="Flavoprotein-like_sf"/>
</dbReference>
<accession>A0ABP7AGW1</accession>
<dbReference type="EMBL" id="BAABAB010000029">
    <property type="protein sequence ID" value="GAA3632009.1"/>
    <property type="molecule type" value="Genomic_DNA"/>
</dbReference>
<dbReference type="PANTHER" id="PTHR38030:SF2">
    <property type="entry name" value="PROTOPORPHYRINOGEN IX DEHYDROGENASE [QUINONE]"/>
    <property type="match status" value="1"/>
</dbReference>
<evidence type="ECO:0000313" key="3">
    <source>
        <dbReference type="Proteomes" id="UP001501490"/>
    </source>
</evidence>
<feature type="domain" description="Flavodoxin" evidence="1">
    <location>
        <begin position="7"/>
        <end position="128"/>
    </location>
</feature>
<proteinExistence type="predicted"/>
<dbReference type="Gene3D" id="3.40.50.360">
    <property type="match status" value="1"/>
</dbReference>
<dbReference type="InterPro" id="IPR026816">
    <property type="entry name" value="Flavodoxin_dom"/>
</dbReference>
<organism evidence="2 3">
    <name type="scientific">Microlunatus ginsengisoli</name>
    <dbReference type="NCBI Taxonomy" id="363863"/>
    <lineage>
        <taxon>Bacteria</taxon>
        <taxon>Bacillati</taxon>
        <taxon>Actinomycetota</taxon>
        <taxon>Actinomycetes</taxon>
        <taxon>Propionibacteriales</taxon>
        <taxon>Propionibacteriaceae</taxon>
        <taxon>Microlunatus</taxon>
    </lineage>
</organism>
<dbReference type="Proteomes" id="UP001501490">
    <property type="component" value="Unassembled WGS sequence"/>
</dbReference>
<dbReference type="SUPFAM" id="SSF52218">
    <property type="entry name" value="Flavoproteins"/>
    <property type="match status" value="1"/>
</dbReference>
<reference evidence="3" key="1">
    <citation type="journal article" date="2019" name="Int. J. Syst. Evol. Microbiol.">
        <title>The Global Catalogue of Microorganisms (GCM) 10K type strain sequencing project: providing services to taxonomists for standard genome sequencing and annotation.</title>
        <authorList>
            <consortium name="The Broad Institute Genomics Platform"/>
            <consortium name="The Broad Institute Genome Sequencing Center for Infectious Disease"/>
            <person name="Wu L."/>
            <person name="Ma J."/>
        </authorList>
    </citation>
    <scope>NUCLEOTIDE SEQUENCE [LARGE SCALE GENOMIC DNA]</scope>
    <source>
        <strain evidence="3">JCM 16929</strain>
    </source>
</reference>